<evidence type="ECO:0000313" key="2">
    <source>
        <dbReference type="Proteomes" id="UP000289738"/>
    </source>
</evidence>
<reference evidence="1 2" key="1">
    <citation type="submission" date="2019-01" db="EMBL/GenBank/DDBJ databases">
        <title>Sequencing of cultivated peanut Arachis hypogaea provides insights into genome evolution and oil improvement.</title>
        <authorList>
            <person name="Chen X."/>
        </authorList>
    </citation>
    <scope>NUCLEOTIDE SEQUENCE [LARGE SCALE GENOMIC DNA]</scope>
    <source>
        <strain evidence="2">cv. Fuhuasheng</strain>
        <tissue evidence="1">Leaves</tissue>
    </source>
</reference>
<evidence type="ECO:0000313" key="1">
    <source>
        <dbReference type="EMBL" id="RYR29391.1"/>
    </source>
</evidence>
<sequence>MFSSLHLSPDAETSAIIDLVLTQTLTLQVVEHVHVTRSNLACAPTFSTAC</sequence>
<dbReference type="Proteomes" id="UP000289738">
    <property type="component" value="Chromosome B01"/>
</dbReference>
<protein>
    <submittedName>
        <fullName evidence="1">Uncharacterized protein</fullName>
    </submittedName>
</protein>
<organism evidence="1 2">
    <name type="scientific">Arachis hypogaea</name>
    <name type="common">Peanut</name>
    <dbReference type="NCBI Taxonomy" id="3818"/>
    <lineage>
        <taxon>Eukaryota</taxon>
        <taxon>Viridiplantae</taxon>
        <taxon>Streptophyta</taxon>
        <taxon>Embryophyta</taxon>
        <taxon>Tracheophyta</taxon>
        <taxon>Spermatophyta</taxon>
        <taxon>Magnoliopsida</taxon>
        <taxon>eudicotyledons</taxon>
        <taxon>Gunneridae</taxon>
        <taxon>Pentapetalae</taxon>
        <taxon>rosids</taxon>
        <taxon>fabids</taxon>
        <taxon>Fabales</taxon>
        <taxon>Fabaceae</taxon>
        <taxon>Papilionoideae</taxon>
        <taxon>50 kb inversion clade</taxon>
        <taxon>dalbergioids sensu lato</taxon>
        <taxon>Dalbergieae</taxon>
        <taxon>Pterocarpus clade</taxon>
        <taxon>Arachis</taxon>
    </lineage>
</organism>
<dbReference type="EMBL" id="SDMP01000011">
    <property type="protein sequence ID" value="RYR29391.1"/>
    <property type="molecule type" value="Genomic_DNA"/>
</dbReference>
<comment type="caution">
    <text evidence="1">The sequence shown here is derived from an EMBL/GenBank/DDBJ whole genome shotgun (WGS) entry which is preliminary data.</text>
</comment>
<dbReference type="AlphaFoldDB" id="A0A445ASK6"/>
<proteinExistence type="predicted"/>
<gene>
    <name evidence="1" type="ORF">Ahy_B01g053768</name>
</gene>
<name>A0A445ASK6_ARAHY</name>
<accession>A0A445ASK6</accession>
<keyword evidence="2" id="KW-1185">Reference proteome</keyword>